<sequence length="199" mass="21698">MVRCRIPFLEKRADPPLTFRLISPVLSDLYPYSNLREWRRQLGSLAAAEVDIVAVMFSVVLSNLRPYSSRPPQSPPLSSIFNKETPSIDVPSSLSSGCRVGDALLRGVGRLPLRILPQIFPACCFLGRVGVSSFERCVGRFCLLGWSVLPSTPVTLLSLLLTWVVGCVLVSGPDCSVGLGGLWYGSRLSVGTWFRSVGV</sequence>
<dbReference type="InterPro" id="IPR009869">
    <property type="entry name" value="HSPRO1_N"/>
</dbReference>
<evidence type="ECO:0000313" key="3">
    <source>
        <dbReference type="Proteomes" id="UP000325081"/>
    </source>
</evidence>
<organism evidence="2 3">
    <name type="scientific">Striga asiatica</name>
    <name type="common">Asiatic witchweed</name>
    <name type="synonym">Buchnera asiatica</name>
    <dbReference type="NCBI Taxonomy" id="4170"/>
    <lineage>
        <taxon>Eukaryota</taxon>
        <taxon>Viridiplantae</taxon>
        <taxon>Streptophyta</taxon>
        <taxon>Embryophyta</taxon>
        <taxon>Tracheophyta</taxon>
        <taxon>Spermatophyta</taxon>
        <taxon>Magnoliopsida</taxon>
        <taxon>eudicotyledons</taxon>
        <taxon>Gunneridae</taxon>
        <taxon>Pentapetalae</taxon>
        <taxon>asterids</taxon>
        <taxon>lamiids</taxon>
        <taxon>Lamiales</taxon>
        <taxon>Orobanchaceae</taxon>
        <taxon>Buchnereae</taxon>
        <taxon>Striga</taxon>
    </lineage>
</organism>
<gene>
    <name evidence="2" type="ORF">STAS_24225</name>
</gene>
<keyword evidence="3" id="KW-1185">Reference proteome</keyword>
<dbReference type="Proteomes" id="UP000325081">
    <property type="component" value="Unassembled WGS sequence"/>
</dbReference>
<proteinExistence type="predicted"/>
<dbReference type="GO" id="GO:0006952">
    <property type="term" value="P:defense response"/>
    <property type="evidence" value="ECO:0007669"/>
    <property type="project" value="InterPro"/>
</dbReference>
<dbReference type="OrthoDB" id="188455at2759"/>
<dbReference type="AlphaFoldDB" id="A0A5A7QPH6"/>
<evidence type="ECO:0000313" key="2">
    <source>
        <dbReference type="EMBL" id="GER47154.1"/>
    </source>
</evidence>
<protein>
    <submittedName>
        <fullName evidence="2">Nematode resistance protein</fullName>
    </submittedName>
</protein>
<accession>A0A5A7QPH6</accession>
<reference evidence="3" key="1">
    <citation type="journal article" date="2019" name="Curr. Biol.">
        <title>Genome Sequence of Striga asiatica Provides Insight into the Evolution of Plant Parasitism.</title>
        <authorList>
            <person name="Yoshida S."/>
            <person name="Kim S."/>
            <person name="Wafula E.K."/>
            <person name="Tanskanen J."/>
            <person name="Kim Y.M."/>
            <person name="Honaas L."/>
            <person name="Yang Z."/>
            <person name="Spallek T."/>
            <person name="Conn C.E."/>
            <person name="Ichihashi Y."/>
            <person name="Cheong K."/>
            <person name="Cui S."/>
            <person name="Der J.P."/>
            <person name="Gundlach H."/>
            <person name="Jiao Y."/>
            <person name="Hori C."/>
            <person name="Ishida J.K."/>
            <person name="Kasahara H."/>
            <person name="Kiba T."/>
            <person name="Kim M.S."/>
            <person name="Koo N."/>
            <person name="Laohavisit A."/>
            <person name="Lee Y.H."/>
            <person name="Lumba S."/>
            <person name="McCourt P."/>
            <person name="Mortimer J.C."/>
            <person name="Mutuku J.M."/>
            <person name="Nomura T."/>
            <person name="Sasaki-Sekimoto Y."/>
            <person name="Seto Y."/>
            <person name="Wang Y."/>
            <person name="Wakatake T."/>
            <person name="Sakakibara H."/>
            <person name="Demura T."/>
            <person name="Yamaguchi S."/>
            <person name="Yoneyama K."/>
            <person name="Manabe R.I."/>
            <person name="Nelson D.C."/>
            <person name="Schulman A.H."/>
            <person name="Timko M.P."/>
            <person name="dePamphilis C.W."/>
            <person name="Choi D."/>
            <person name="Shirasu K."/>
        </authorList>
    </citation>
    <scope>NUCLEOTIDE SEQUENCE [LARGE SCALE GENOMIC DNA]</scope>
    <source>
        <strain evidence="3">cv. UVA1</strain>
    </source>
</reference>
<dbReference type="Pfam" id="PF07231">
    <property type="entry name" value="Hs1pro-1_N"/>
    <property type="match status" value="1"/>
</dbReference>
<comment type="caution">
    <text evidence="2">The sequence shown here is derived from an EMBL/GenBank/DDBJ whole genome shotgun (WGS) entry which is preliminary data.</text>
</comment>
<feature type="domain" description="Nematode resistance protein-like HSPRO1 N-terminal" evidence="1">
    <location>
        <begin position="17"/>
        <end position="56"/>
    </location>
</feature>
<dbReference type="EMBL" id="BKCP01007737">
    <property type="protein sequence ID" value="GER47154.1"/>
    <property type="molecule type" value="Genomic_DNA"/>
</dbReference>
<name>A0A5A7QPH6_STRAF</name>
<evidence type="ECO:0000259" key="1">
    <source>
        <dbReference type="Pfam" id="PF07231"/>
    </source>
</evidence>